<organism evidence="1 2">
    <name type="scientific">Eretmocerus hayati</name>
    <dbReference type="NCBI Taxonomy" id="131215"/>
    <lineage>
        <taxon>Eukaryota</taxon>
        <taxon>Metazoa</taxon>
        <taxon>Ecdysozoa</taxon>
        <taxon>Arthropoda</taxon>
        <taxon>Hexapoda</taxon>
        <taxon>Insecta</taxon>
        <taxon>Pterygota</taxon>
        <taxon>Neoptera</taxon>
        <taxon>Endopterygota</taxon>
        <taxon>Hymenoptera</taxon>
        <taxon>Apocrita</taxon>
        <taxon>Proctotrupomorpha</taxon>
        <taxon>Chalcidoidea</taxon>
        <taxon>Aphelinidae</taxon>
        <taxon>Aphelininae</taxon>
        <taxon>Eretmocerus</taxon>
    </lineage>
</organism>
<comment type="caution">
    <text evidence="1">The sequence shown here is derived from an EMBL/GenBank/DDBJ whole genome shotgun (WGS) entry which is preliminary data.</text>
</comment>
<name>A0ACC2PS74_9HYME</name>
<dbReference type="EMBL" id="CM056741">
    <property type="protein sequence ID" value="KAJ8686255.1"/>
    <property type="molecule type" value="Genomic_DNA"/>
</dbReference>
<keyword evidence="2" id="KW-1185">Reference proteome</keyword>
<reference evidence="1" key="1">
    <citation type="submission" date="2023-04" db="EMBL/GenBank/DDBJ databases">
        <title>A chromosome-level genome assembly of the parasitoid wasp Eretmocerus hayati.</title>
        <authorList>
            <person name="Zhong Y."/>
            <person name="Liu S."/>
            <person name="Liu Y."/>
        </authorList>
    </citation>
    <scope>NUCLEOTIDE SEQUENCE</scope>
    <source>
        <strain evidence="1">ZJU_SS_LIU_2023</strain>
    </source>
</reference>
<evidence type="ECO:0000313" key="1">
    <source>
        <dbReference type="EMBL" id="KAJ8686255.1"/>
    </source>
</evidence>
<accession>A0ACC2PS74</accession>
<gene>
    <name evidence="1" type="ORF">QAD02_022049</name>
</gene>
<sequence length="232" mass="26477">MPPTVKHSSSNNASTPDPVSDDICQRSLETPPPASSECVSDNFRMQASESSVYIPLLDNVLEDLNARFAQNTMELYHLFILLPGNSSWNDKEATDASIMILSDKYCDLLNLNVGVMRASLQSELNMWRLKWERIGFDTSRKALEYLRMCDEDIFPIVHALLSIFVTLPLSSASAERRFSSLKRIKTWLRSAMGEERLVGLALLHIHHELELDLDHVIDRYAAMRKRRNDLIL</sequence>
<evidence type="ECO:0000313" key="2">
    <source>
        <dbReference type="Proteomes" id="UP001239111"/>
    </source>
</evidence>
<protein>
    <submittedName>
        <fullName evidence="1">Uncharacterized protein</fullName>
    </submittedName>
</protein>
<dbReference type="Proteomes" id="UP001239111">
    <property type="component" value="Chromosome 1"/>
</dbReference>
<proteinExistence type="predicted"/>